<dbReference type="Proteomes" id="UP000002698">
    <property type="component" value="Chromosome"/>
</dbReference>
<evidence type="ECO:0000256" key="1">
    <source>
        <dbReference type="SAM" id="MobiDB-lite"/>
    </source>
</evidence>
<sequence>MEETVVQKSHRRLLSDGGGRQTTDIYRPRPDTGLHTA</sequence>
<reference evidence="2 3" key="1">
    <citation type="journal article" date="2005" name="Genome Res.">
        <title>Living with two extremes: conclusions from the genome sequence of Natronomonas pharaonis.</title>
        <authorList>
            <person name="Falb M."/>
            <person name="Pfeiffer F."/>
            <person name="Palm P."/>
            <person name="Rodewald K."/>
            <person name="Hickmann V."/>
            <person name="Tittor J."/>
            <person name="Oesterhelt D."/>
        </authorList>
    </citation>
    <scope>NUCLEOTIDE SEQUENCE [LARGE SCALE GENOMIC DNA]</scope>
    <source>
        <strain evidence="3">ATCC 35678 / DSM 2160 / CIP 103997 / JCM 8858 / NBRC 14720 / NCIMB 2260 / Gabara</strain>
    </source>
</reference>
<feature type="compositionally biased region" description="Basic and acidic residues" evidence="1">
    <location>
        <begin position="26"/>
        <end position="37"/>
    </location>
</feature>
<gene>
    <name evidence="2" type="ordered locus">NP_1558A</name>
</gene>
<evidence type="ECO:0000313" key="2">
    <source>
        <dbReference type="EMBL" id="CAI48870.1"/>
    </source>
</evidence>
<evidence type="ECO:0000313" key="3">
    <source>
        <dbReference type="Proteomes" id="UP000002698"/>
    </source>
</evidence>
<proteinExistence type="predicted"/>
<organism evidence="2 3">
    <name type="scientific">Natronomonas pharaonis (strain ATCC 35678 / DSM 2160 / CIP 103997 / JCM 8858 / NBRC 14720 / NCIMB 2260 / Gabara)</name>
    <name type="common">Halobacterium pharaonis</name>
    <dbReference type="NCBI Taxonomy" id="348780"/>
    <lineage>
        <taxon>Archaea</taxon>
        <taxon>Methanobacteriati</taxon>
        <taxon>Methanobacteriota</taxon>
        <taxon>Stenosarchaea group</taxon>
        <taxon>Halobacteria</taxon>
        <taxon>Halobacteriales</taxon>
        <taxon>Natronomonadaceae</taxon>
        <taxon>Natronomonas</taxon>
    </lineage>
</organism>
<dbReference type="STRING" id="348780.NP_1558A"/>
<accession>A0A1U7EV35</accession>
<feature type="region of interest" description="Disordered" evidence="1">
    <location>
        <begin position="1"/>
        <end position="37"/>
    </location>
</feature>
<keyword evidence="3" id="KW-1185">Reference proteome</keyword>
<dbReference type="HOGENOM" id="CLU_3338561_0_0_2"/>
<protein>
    <submittedName>
        <fullName evidence="2">Uncharacterized protein</fullName>
    </submittedName>
</protein>
<dbReference type="KEGG" id="nph:NP_1558A"/>
<dbReference type="EMBL" id="CR936257">
    <property type="protein sequence ID" value="CAI48870.1"/>
    <property type="molecule type" value="Genomic_DNA"/>
</dbReference>
<dbReference type="EnsemblBacteria" id="CAI48870">
    <property type="protein sequence ID" value="CAI48870"/>
    <property type="gene ID" value="NP_1558A"/>
</dbReference>
<name>A0A1U7EV35_NATPD</name>
<dbReference type="AlphaFoldDB" id="A0A1U7EV35"/>